<keyword evidence="9" id="KW-0411">Iron-sulfur</keyword>
<dbReference type="EC" id="1.3.1.34" evidence="12"/>
<dbReference type="InterPro" id="IPR036188">
    <property type="entry name" value="FAD/NAD-bd_sf"/>
</dbReference>
<dbReference type="STRING" id="371042.NG99_09020"/>
<reference evidence="12 13" key="1">
    <citation type="submission" date="2014-10" db="EMBL/GenBank/DDBJ databases">
        <title>Genome sequence of Erwinia typographi M043b.</title>
        <authorList>
            <person name="Chan K.-G."/>
            <person name="Tan W.-S."/>
        </authorList>
    </citation>
    <scope>NUCLEOTIDE SEQUENCE [LARGE SCALE GENOMIC DNA]</scope>
    <source>
        <strain evidence="12 13">M043b</strain>
    </source>
</reference>
<dbReference type="PANTHER" id="PTHR42917:SF2">
    <property type="entry name" value="2,4-DIENOYL-COA REDUCTASE [(2E)-ENOYL-COA-PRODUCING]"/>
    <property type="match status" value="1"/>
</dbReference>
<dbReference type="PRINTS" id="PR00411">
    <property type="entry name" value="PNDRDTASEI"/>
</dbReference>
<feature type="domain" description="FAD/NAD(P)-binding" evidence="11">
    <location>
        <begin position="375"/>
        <end position="640"/>
    </location>
</feature>
<dbReference type="SUPFAM" id="SSF51971">
    <property type="entry name" value="Nucleotide-binding domain"/>
    <property type="match status" value="1"/>
</dbReference>
<dbReference type="FunFam" id="3.20.20.70:FF:000082">
    <property type="entry name" value="NADPH-dependent 2,4-dienoyl-CoA reductase"/>
    <property type="match status" value="1"/>
</dbReference>
<dbReference type="SUPFAM" id="SSF51395">
    <property type="entry name" value="FMN-linked oxidoreductases"/>
    <property type="match status" value="1"/>
</dbReference>
<evidence type="ECO:0000259" key="10">
    <source>
        <dbReference type="Pfam" id="PF00724"/>
    </source>
</evidence>
<dbReference type="GO" id="GO:0010181">
    <property type="term" value="F:FMN binding"/>
    <property type="evidence" value="ECO:0007669"/>
    <property type="project" value="InterPro"/>
</dbReference>
<evidence type="ECO:0000259" key="11">
    <source>
        <dbReference type="Pfam" id="PF07992"/>
    </source>
</evidence>
<dbReference type="InterPro" id="IPR051793">
    <property type="entry name" value="NADH:flavin_oxidoreductase"/>
</dbReference>
<comment type="cofactor">
    <cofactor evidence="2">
        <name>[4Fe-4S] cluster</name>
        <dbReference type="ChEBI" id="CHEBI:49883"/>
    </cofactor>
</comment>
<dbReference type="PANTHER" id="PTHR42917">
    <property type="entry name" value="2,4-DIENOYL-COA REDUCTASE"/>
    <property type="match status" value="1"/>
</dbReference>
<evidence type="ECO:0000256" key="2">
    <source>
        <dbReference type="ARBA" id="ARBA00001966"/>
    </source>
</evidence>
<dbReference type="CDD" id="cd02930">
    <property type="entry name" value="DCR_FMN"/>
    <property type="match status" value="1"/>
</dbReference>
<accession>A0A0A3Z9G4</accession>
<dbReference type="RefSeq" id="WP_034891193.1">
    <property type="nucleotide sequence ID" value="NZ_JRUQ01000028.1"/>
</dbReference>
<comment type="similarity">
    <text evidence="3">In the N-terminal section; belongs to the NADH:flavin oxidoreductase/NADH oxidase family.</text>
</comment>
<evidence type="ECO:0000256" key="6">
    <source>
        <dbReference type="ARBA" id="ARBA00022723"/>
    </source>
</evidence>
<keyword evidence="8" id="KW-0408">Iron</keyword>
<dbReference type="InterPro" id="IPR013785">
    <property type="entry name" value="Aldolase_TIM"/>
</dbReference>
<evidence type="ECO:0000256" key="7">
    <source>
        <dbReference type="ARBA" id="ARBA00023002"/>
    </source>
</evidence>
<dbReference type="InterPro" id="IPR023753">
    <property type="entry name" value="FAD/NAD-binding_dom"/>
</dbReference>
<evidence type="ECO:0000256" key="9">
    <source>
        <dbReference type="ARBA" id="ARBA00023014"/>
    </source>
</evidence>
<dbReference type="SUPFAM" id="SSF51905">
    <property type="entry name" value="FAD/NAD(P)-binding domain"/>
    <property type="match status" value="1"/>
</dbReference>
<dbReference type="eggNOG" id="COG1902">
    <property type="taxonomic scope" value="Bacteria"/>
</dbReference>
<keyword evidence="7 12" id="KW-0560">Oxidoreductase</keyword>
<dbReference type="Proteomes" id="UP000030351">
    <property type="component" value="Unassembled WGS sequence"/>
</dbReference>
<dbReference type="Gene3D" id="3.50.50.60">
    <property type="entry name" value="FAD/NAD(P)-binding domain"/>
    <property type="match status" value="1"/>
</dbReference>
<organism evidence="12 13">
    <name type="scientific">Erwinia typographi</name>
    <dbReference type="NCBI Taxonomy" id="371042"/>
    <lineage>
        <taxon>Bacteria</taxon>
        <taxon>Pseudomonadati</taxon>
        <taxon>Pseudomonadota</taxon>
        <taxon>Gammaproteobacteria</taxon>
        <taxon>Enterobacterales</taxon>
        <taxon>Erwiniaceae</taxon>
        <taxon>Erwinia</taxon>
    </lineage>
</organism>
<dbReference type="GO" id="GO:0008670">
    <property type="term" value="F:2,4-dienoyl-CoA reductase (NADPH) activity"/>
    <property type="evidence" value="ECO:0007669"/>
    <property type="project" value="UniProtKB-EC"/>
</dbReference>
<dbReference type="EMBL" id="JRUQ01000028">
    <property type="protein sequence ID" value="KGT94291.1"/>
    <property type="molecule type" value="Genomic_DNA"/>
</dbReference>
<dbReference type="Pfam" id="PF07992">
    <property type="entry name" value="Pyr_redox_2"/>
    <property type="match status" value="1"/>
</dbReference>
<name>A0A0A3Z9G4_9GAMM</name>
<feature type="domain" description="NADH:flavin oxidoreductase/NADH oxidase N-terminal" evidence="10">
    <location>
        <begin position="4"/>
        <end position="330"/>
    </location>
</feature>
<protein>
    <submittedName>
        <fullName evidence="12">2,4-dienoyl-CoA reductase</fullName>
        <ecNumber evidence="12">1.3.1.34</ecNumber>
    </submittedName>
</protein>
<dbReference type="GO" id="GO:0051536">
    <property type="term" value="F:iron-sulfur cluster binding"/>
    <property type="evidence" value="ECO:0007669"/>
    <property type="project" value="UniProtKB-KW"/>
</dbReference>
<dbReference type="FunFam" id="3.50.50.60:FF:000113">
    <property type="entry name" value="NADPH-dependent 2,4-dienoyl-CoA reductase"/>
    <property type="match status" value="1"/>
</dbReference>
<dbReference type="GO" id="GO:0046872">
    <property type="term" value="F:metal ion binding"/>
    <property type="evidence" value="ECO:0007669"/>
    <property type="project" value="UniProtKB-KW"/>
</dbReference>
<dbReference type="GO" id="GO:0033543">
    <property type="term" value="P:fatty acid beta-oxidation, unsaturated, even number, reductase/isomerase pathway"/>
    <property type="evidence" value="ECO:0007669"/>
    <property type="project" value="TreeGrafter"/>
</dbReference>
<sequence>MNTSLFSPLDLGFTQLKNRVLMGSMHTGLEEHPDGPHRLAAFYAERAAAGVALIVTGGIAPSAEGVVMAGASVLNHRDQLSHHRPVTEAVHRAGGKIALQILHAGRYSYQPALVAPSPLQAPINPFQPHELSGAEIVALIEDFAHCAALAKEAGYDGVEIMGSEGYLINQFLAARTNQRQDEWGGDETRRMRFAVEIVKAVREAVGSEFILIFRLSMLDLVEQGNTLPQTVRLAKAVEQAGATLINTGIGWHEARIPTIATSVPRGAFGWVTKRLRQHLHIPLITTNRINHPDVAQSLLDEGCADMISMARPFLADAEWVSKAQSDRSDEINTCIGCNQACLDQIFAGKITSCLVNPRACHETEMPVVPARQPKNLAVIGAGPAGLAFAVNAAARGHRVTLFDRSAETGGQFNIARQIPGKEEFSETLRYFRRQLTLTGVTLRLNETVVASSLASFDEVVLATGVVPRLPEIPGIDHPSVLSYLDVLRDKKPVGRRVALIGAGGIGFDTAEYLSQHGPSSSLSVDAYCQEWGIDQTLQNAGGLVPPVLPSPEREIWLLQRKPGKPGAGLGKTTGWIHRASLQMRAVQMWGGVQYVRIDDGGLHILRDGEPQLLKVDNVVICAGQEPNRELAASLKALGKPLHIIGGADVAMELDARRAIAQGTRLALAI</sequence>
<dbReference type="OrthoDB" id="8523426at2"/>
<evidence type="ECO:0000256" key="8">
    <source>
        <dbReference type="ARBA" id="ARBA00023004"/>
    </source>
</evidence>
<evidence type="ECO:0000256" key="4">
    <source>
        <dbReference type="ARBA" id="ARBA00022630"/>
    </source>
</evidence>
<dbReference type="Gene3D" id="3.20.20.70">
    <property type="entry name" value="Aldolase class I"/>
    <property type="match status" value="1"/>
</dbReference>
<keyword evidence="13" id="KW-1185">Reference proteome</keyword>
<evidence type="ECO:0000313" key="12">
    <source>
        <dbReference type="EMBL" id="KGT94291.1"/>
    </source>
</evidence>
<evidence type="ECO:0000313" key="13">
    <source>
        <dbReference type="Proteomes" id="UP000030351"/>
    </source>
</evidence>
<keyword evidence="5" id="KW-0288">FMN</keyword>
<evidence type="ECO:0000256" key="5">
    <source>
        <dbReference type="ARBA" id="ARBA00022643"/>
    </source>
</evidence>
<comment type="cofactor">
    <cofactor evidence="1">
        <name>FMN</name>
        <dbReference type="ChEBI" id="CHEBI:58210"/>
    </cofactor>
</comment>
<dbReference type="Pfam" id="PF00724">
    <property type="entry name" value="Oxidored_FMN"/>
    <property type="match status" value="1"/>
</dbReference>
<dbReference type="eggNOG" id="COG0446">
    <property type="taxonomic scope" value="Bacteria"/>
</dbReference>
<dbReference type="PRINTS" id="PR00368">
    <property type="entry name" value="FADPNR"/>
</dbReference>
<keyword evidence="6" id="KW-0479">Metal-binding</keyword>
<evidence type="ECO:0000256" key="3">
    <source>
        <dbReference type="ARBA" id="ARBA00011048"/>
    </source>
</evidence>
<dbReference type="AlphaFoldDB" id="A0A0A3Z9G4"/>
<gene>
    <name evidence="12" type="primary">fadH</name>
    <name evidence="12" type="ORF">NG99_09020</name>
</gene>
<comment type="caution">
    <text evidence="12">The sequence shown here is derived from an EMBL/GenBank/DDBJ whole genome shotgun (WGS) entry which is preliminary data.</text>
</comment>
<keyword evidence="4" id="KW-0285">Flavoprotein</keyword>
<proteinExistence type="inferred from homology"/>
<evidence type="ECO:0000256" key="1">
    <source>
        <dbReference type="ARBA" id="ARBA00001917"/>
    </source>
</evidence>
<dbReference type="InterPro" id="IPR001155">
    <property type="entry name" value="OxRdtase_FMN_N"/>
</dbReference>
<dbReference type="Gene3D" id="3.40.50.720">
    <property type="entry name" value="NAD(P)-binding Rossmann-like Domain"/>
    <property type="match status" value="1"/>
</dbReference>